<name>A0A927D621_9RHOB</name>
<protein>
    <recommendedName>
        <fullName evidence="3">30S ribosomal protein S21</fullName>
    </recommendedName>
</protein>
<dbReference type="AlphaFoldDB" id="A0A927D621"/>
<proteinExistence type="predicted"/>
<evidence type="ECO:0000313" key="2">
    <source>
        <dbReference type="Proteomes" id="UP000635142"/>
    </source>
</evidence>
<evidence type="ECO:0008006" key="3">
    <source>
        <dbReference type="Google" id="ProtNLM"/>
    </source>
</evidence>
<dbReference type="RefSeq" id="WP_191076058.1">
    <property type="nucleotide sequence ID" value="NZ_JACTAG010000002.1"/>
</dbReference>
<sequence length="70" mass="7909">MSVMFNNDPFITAQVLELVIRERDVALSAREWKHRLAGYGYAIKDTDEGQIVETLPHHVEIGMLPNEATA</sequence>
<comment type="caution">
    <text evidence="1">The sequence shown here is derived from an EMBL/GenBank/DDBJ whole genome shotgun (WGS) entry which is preliminary data.</text>
</comment>
<evidence type="ECO:0000313" key="1">
    <source>
        <dbReference type="EMBL" id="MBD3665061.1"/>
    </source>
</evidence>
<reference evidence="1" key="1">
    <citation type="submission" date="2020-08" db="EMBL/GenBank/DDBJ databases">
        <title>Sulfitobacter aestuariivivens sp. nov., isolated from a tidal flat.</title>
        <authorList>
            <person name="Park S."/>
            <person name="Yoon J.-H."/>
        </authorList>
    </citation>
    <scope>NUCLEOTIDE SEQUENCE</scope>
    <source>
        <strain evidence="1">TSTF-M16</strain>
    </source>
</reference>
<gene>
    <name evidence="1" type="ORF">H9Q16_14100</name>
</gene>
<organism evidence="1 2">
    <name type="scientific">Sulfitobacter aestuariivivens</name>
    <dbReference type="NCBI Taxonomy" id="2766981"/>
    <lineage>
        <taxon>Bacteria</taxon>
        <taxon>Pseudomonadati</taxon>
        <taxon>Pseudomonadota</taxon>
        <taxon>Alphaproteobacteria</taxon>
        <taxon>Rhodobacterales</taxon>
        <taxon>Roseobacteraceae</taxon>
        <taxon>Sulfitobacter</taxon>
    </lineage>
</organism>
<keyword evidence="2" id="KW-1185">Reference proteome</keyword>
<accession>A0A927D621</accession>
<dbReference type="Proteomes" id="UP000635142">
    <property type="component" value="Unassembled WGS sequence"/>
</dbReference>
<dbReference type="EMBL" id="JACTAG010000002">
    <property type="protein sequence ID" value="MBD3665061.1"/>
    <property type="molecule type" value="Genomic_DNA"/>
</dbReference>